<evidence type="ECO:0000313" key="6">
    <source>
        <dbReference type="Proteomes" id="UP000321805"/>
    </source>
</evidence>
<dbReference type="Gene3D" id="1.10.10.10">
    <property type="entry name" value="Winged helix-like DNA-binding domain superfamily/Winged helix DNA-binding domain"/>
    <property type="match status" value="1"/>
</dbReference>
<dbReference type="PANTHER" id="PTHR30154">
    <property type="entry name" value="LEUCINE-RESPONSIVE REGULATORY PROTEIN"/>
    <property type="match status" value="1"/>
</dbReference>
<accession>A0A5B8U5T5</accession>
<dbReference type="RefSeq" id="WP_146919117.1">
    <property type="nucleotide sequence ID" value="NZ_CP042430.1"/>
</dbReference>
<dbReference type="GO" id="GO:0043565">
    <property type="term" value="F:sequence-specific DNA binding"/>
    <property type="evidence" value="ECO:0007669"/>
    <property type="project" value="InterPro"/>
</dbReference>
<dbReference type="InterPro" id="IPR036388">
    <property type="entry name" value="WH-like_DNA-bd_sf"/>
</dbReference>
<dbReference type="SMART" id="SM00344">
    <property type="entry name" value="HTH_ASNC"/>
    <property type="match status" value="1"/>
</dbReference>
<keyword evidence="1" id="KW-0805">Transcription regulation</keyword>
<dbReference type="InterPro" id="IPR011991">
    <property type="entry name" value="ArsR-like_HTH"/>
</dbReference>
<dbReference type="AlphaFoldDB" id="A0A5B8U5T5"/>
<dbReference type="PRINTS" id="PR00033">
    <property type="entry name" value="HTHASNC"/>
</dbReference>
<evidence type="ECO:0000256" key="1">
    <source>
        <dbReference type="ARBA" id="ARBA00023015"/>
    </source>
</evidence>
<dbReference type="CDD" id="cd00090">
    <property type="entry name" value="HTH_ARSR"/>
    <property type="match status" value="1"/>
</dbReference>
<dbReference type="SUPFAM" id="SSF46785">
    <property type="entry name" value="Winged helix' DNA-binding domain"/>
    <property type="match status" value="1"/>
</dbReference>
<keyword evidence="6" id="KW-1185">Reference proteome</keyword>
<feature type="domain" description="HTH asnC-type" evidence="4">
    <location>
        <begin position="1"/>
        <end position="62"/>
    </location>
</feature>
<dbReference type="InterPro" id="IPR000485">
    <property type="entry name" value="AsnC-type_HTH_dom"/>
</dbReference>
<dbReference type="InterPro" id="IPR019888">
    <property type="entry name" value="Tscrpt_reg_AsnC-like"/>
</dbReference>
<evidence type="ECO:0000313" key="5">
    <source>
        <dbReference type="EMBL" id="QEC48012.1"/>
    </source>
</evidence>
<evidence type="ECO:0000256" key="2">
    <source>
        <dbReference type="ARBA" id="ARBA00023125"/>
    </source>
</evidence>
<evidence type="ECO:0000256" key="3">
    <source>
        <dbReference type="ARBA" id="ARBA00023163"/>
    </source>
</evidence>
<reference evidence="5 6" key="1">
    <citation type="journal article" date="2018" name="J. Microbiol.">
        <title>Baekduia soli gen. nov., sp. nov., a novel bacterium isolated from the soil of Baekdu Mountain and proposal of a novel family name, Baekduiaceae fam. nov.</title>
        <authorList>
            <person name="An D.S."/>
            <person name="Siddiqi M.Z."/>
            <person name="Kim K.H."/>
            <person name="Yu H.S."/>
            <person name="Im W.T."/>
        </authorList>
    </citation>
    <scope>NUCLEOTIDE SEQUENCE [LARGE SCALE GENOMIC DNA]</scope>
    <source>
        <strain evidence="5 6">BR7-21</strain>
    </source>
</reference>
<dbReference type="SUPFAM" id="SSF54909">
    <property type="entry name" value="Dimeric alpha+beta barrel"/>
    <property type="match status" value="1"/>
</dbReference>
<evidence type="ECO:0000259" key="4">
    <source>
        <dbReference type="PROSITE" id="PS50956"/>
    </source>
</evidence>
<dbReference type="GO" id="GO:0005829">
    <property type="term" value="C:cytosol"/>
    <property type="evidence" value="ECO:0007669"/>
    <property type="project" value="TreeGrafter"/>
</dbReference>
<dbReference type="Gene3D" id="3.30.70.920">
    <property type="match status" value="1"/>
</dbReference>
<proteinExistence type="predicted"/>
<dbReference type="KEGG" id="bsol:FSW04_10815"/>
<organism evidence="5 6">
    <name type="scientific">Baekduia soli</name>
    <dbReference type="NCBI Taxonomy" id="496014"/>
    <lineage>
        <taxon>Bacteria</taxon>
        <taxon>Bacillati</taxon>
        <taxon>Actinomycetota</taxon>
        <taxon>Thermoleophilia</taxon>
        <taxon>Solirubrobacterales</taxon>
        <taxon>Baekduiaceae</taxon>
        <taxon>Baekduia</taxon>
    </lineage>
</organism>
<dbReference type="InterPro" id="IPR019885">
    <property type="entry name" value="Tscrpt_reg_HTH_AsnC-type_CS"/>
</dbReference>
<dbReference type="InterPro" id="IPR036390">
    <property type="entry name" value="WH_DNA-bd_sf"/>
</dbReference>
<dbReference type="InterPro" id="IPR011008">
    <property type="entry name" value="Dimeric_a/b-barrel"/>
</dbReference>
<dbReference type="InterPro" id="IPR019887">
    <property type="entry name" value="Tscrpt_reg_AsnC/Lrp_C"/>
</dbReference>
<protein>
    <submittedName>
        <fullName evidence="5">Lrp/AsnC family transcriptional regulator</fullName>
    </submittedName>
</protein>
<dbReference type="EMBL" id="CP042430">
    <property type="protein sequence ID" value="QEC48012.1"/>
    <property type="molecule type" value="Genomic_DNA"/>
</dbReference>
<dbReference type="PANTHER" id="PTHR30154:SF45">
    <property type="entry name" value="TRANSCRIPTIONAL REGULATORY PROTEIN (PROBABLY ASNC-FAMILY)-RELATED"/>
    <property type="match status" value="1"/>
</dbReference>
<keyword evidence="2" id="KW-0238">DNA-binding</keyword>
<dbReference type="Pfam" id="PF01037">
    <property type="entry name" value="AsnC_trans_reg"/>
    <property type="match status" value="1"/>
</dbReference>
<dbReference type="Proteomes" id="UP000321805">
    <property type="component" value="Chromosome"/>
</dbReference>
<dbReference type="OrthoDB" id="4379331at2"/>
<dbReference type="Pfam" id="PF13404">
    <property type="entry name" value="HTH_AsnC-type"/>
    <property type="match status" value="1"/>
</dbReference>
<keyword evidence="3" id="KW-0804">Transcription</keyword>
<name>A0A5B8U5T5_9ACTN</name>
<dbReference type="PROSITE" id="PS50956">
    <property type="entry name" value="HTH_ASNC_2"/>
    <property type="match status" value="1"/>
</dbReference>
<gene>
    <name evidence="5" type="ORF">FSW04_10815</name>
</gene>
<dbReference type="PROSITE" id="PS00519">
    <property type="entry name" value="HTH_ASNC_1"/>
    <property type="match status" value="1"/>
</dbReference>
<sequence length="145" mass="15898">MDDIDRKIVALLRENARRSFQDIGGRVALSAPAVKRRVDRLEADGVIRSYAAVVDPAAMGWTTHAVVALYCEGRMSGGEVRASVEQHPEVEAAYTVAGDASAILHLRAADTQHLEEALERLRDTPGVRRTHTQVVLSTLFERPVV</sequence>
<dbReference type="GO" id="GO:0043200">
    <property type="term" value="P:response to amino acid"/>
    <property type="evidence" value="ECO:0007669"/>
    <property type="project" value="TreeGrafter"/>
</dbReference>